<dbReference type="InterPro" id="IPR057666">
    <property type="entry name" value="DrpA_SLOG"/>
</dbReference>
<dbReference type="eggNOG" id="COG0758">
    <property type="taxonomic scope" value="Bacteria"/>
</dbReference>
<dbReference type="Pfam" id="PF17782">
    <property type="entry name" value="WHD_DprA"/>
    <property type="match status" value="1"/>
</dbReference>
<dbReference type="AlphaFoldDB" id="S7VK36"/>
<proteinExistence type="inferred from homology"/>
<evidence type="ECO:0000259" key="3">
    <source>
        <dbReference type="Pfam" id="PF17782"/>
    </source>
</evidence>
<comment type="similarity">
    <text evidence="1">Belongs to the DprA/Smf family.</text>
</comment>
<dbReference type="Gene3D" id="3.40.50.450">
    <property type="match status" value="1"/>
</dbReference>
<evidence type="ECO:0000313" key="5">
    <source>
        <dbReference type="Proteomes" id="UP000014977"/>
    </source>
</evidence>
<dbReference type="OrthoDB" id="9785707at2"/>
<dbReference type="InterPro" id="IPR041614">
    <property type="entry name" value="DprA_WH"/>
</dbReference>
<dbReference type="InterPro" id="IPR003488">
    <property type="entry name" value="DprA"/>
</dbReference>
<gene>
    <name evidence="4" type="ORF">dsmv_0964</name>
</gene>
<dbReference type="STRING" id="897.B2D07_11710"/>
<dbReference type="PATRIC" id="fig|1121405.3.peg.120"/>
<dbReference type="SUPFAM" id="SSF47781">
    <property type="entry name" value="RuvA domain 2-like"/>
    <property type="match status" value="1"/>
</dbReference>
<protein>
    <submittedName>
        <fullName evidence="4">DNA protecting protein DprA</fullName>
    </submittedName>
</protein>
<dbReference type="Pfam" id="PF14520">
    <property type="entry name" value="HHH_5"/>
    <property type="match status" value="1"/>
</dbReference>
<dbReference type="Pfam" id="PF02481">
    <property type="entry name" value="DNA_processg_A"/>
    <property type="match status" value="1"/>
</dbReference>
<evidence type="ECO:0000256" key="1">
    <source>
        <dbReference type="ARBA" id="ARBA00006525"/>
    </source>
</evidence>
<feature type="domain" description="DprA winged helix" evidence="3">
    <location>
        <begin position="331"/>
        <end position="385"/>
    </location>
</feature>
<dbReference type="Gene3D" id="1.10.10.10">
    <property type="entry name" value="Winged helix-like DNA-binding domain superfamily/Winged helix DNA-binding domain"/>
    <property type="match status" value="1"/>
</dbReference>
<keyword evidence="5" id="KW-1185">Reference proteome</keyword>
<dbReference type="PANTHER" id="PTHR43022">
    <property type="entry name" value="PROTEIN SMF"/>
    <property type="match status" value="1"/>
</dbReference>
<organism evidence="4 5">
    <name type="scientific">Desulfococcus multivorans DSM 2059</name>
    <dbReference type="NCBI Taxonomy" id="1121405"/>
    <lineage>
        <taxon>Bacteria</taxon>
        <taxon>Pseudomonadati</taxon>
        <taxon>Thermodesulfobacteriota</taxon>
        <taxon>Desulfobacteria</taxon>
        <taxon>Desulfobacterales</taxon>
        <taxon>Desulfococcaceae</taxon>
        <taxon>Desulfococcus</taxon>
    </lineage>
</organism>
<reference evidence="4 5" key="1">
    <citation type="journal article" date="2013" name="Genome Announc.">
        <title>Draft genome sequences for three mercury-methylating, sulfate-reducing bacteria.</title>
        <authorList>
            <person name="Brown S.D."/>
            <person name="Hurt R.A.Jr."/>
            <person name="Gilmour C.C."/>
            <person name="Elias D.A."/>
        </authorList>
    </citation>
    <scope>NUCLEOTIDE SEQUENCE [LARGE SCALE GENOMIC DNA]</scope>
    <source>
        <strain evidence="4 5">DSM 2059</strain>
    </source>
</reference>
<sequence length="403" mass="42852">MAESRRETIGAKGSKTLDPLASESLNSLTAWFRLRSVPGVGNYLFKRLVDRFGSPDEVFQAAIEVLQSVDGVSRRLAVAIKAHPLTEAVKKELALLKRSAYSIITMNDPDYPGLLLEIPDPPPFLYVYGDLGDGMHNIAVVGSRSATAYGRATARKLCSEIASAGFTVVSGLALGIDTAAHEGALAAGGKTIAVLGTGLDQVYPAANRHLCHQIARSGAVITEFPLKAGPDAHHFPVRNRIISGISLGTVVVEAARKSGSLITARLAAEQNREVFAVPGSVHSTKSVGTHFLIKQGAKLVETVDDIFEEFPTAVTHATAGSSTLGTERSQDPLLSAEERRVISALGPYPIHIDALVRSLDMDAGKLSAVLMQMELKGLVVQAPGKMFLIESDTLNSVNEKRQG</sequence>
<dbReference type="Proteomes" id="UP000014977">
    <property type="component" value="Unassembled WGS sequence"/>
</dbReference>
<dbReference type="InterPro" id="IPR036388">
    <property type="entry name" value="WH-like_DNA-bd_sf"/>
</dbReference>
<accession>S7VK36</accession>
<dbReference type="PANTHER" id="PTHR43022:SF1">
    <property type="entry name" value="PROTEIN SMF"/>
    <property type="match status" value="1"/>
</dbReference>
<dbReference type="SUPFAM" id="SSF102405">
    <property type="entry name" value="MCP/YpsA-like"/>
    <property type="match status" value="1"/>
</dbReference>
<evidence type="ECO:0000259" key="2">
    <source>
        <dbReference type="Pfam" id="PF02481"/>
    </source>
</evidence>
<dbReference type="NCBIfam" id="TIGR00732">
    <property type="entry name" value="dprA"/>
    <property type="match status" value="1"/>
</dbReference>
<feature type="domain" description="Smf/DprA SLOG" evidence="2">
    <location>
        <begin position="103"/>
        <end position="310"/>
    </location>
</feature>
<dbReference type="EMBL" id="ATHJ01000011">
    <property type="protein sequence ID" value="EPR44928.1"/>
    <property type="molecule type" value="Genomic_DNA"/>
</dbReference>
<dbReference type="RefSeq" id="WP_020875155.1">
    <property type="nucleotide sequence ID" value="NZ_ATHJ01000011.1"/>
</dbReference>
<name>S7VK36_DESML</name>
<evidence type="ECO:0000313" key="4">
    <source>
        <dbReference type="EMBL" id="EPR44928.1"/>
    </source>
</evidence>
<comment type="caution">
    <text evidence="4">The sequence shown here is derived from an EMBL/GenBank/DDBJ whole genome shotgun (WGS) entry which is preliminary data.</text>
</comment>
<dbReference type="GO" id="GO:0009294">
    <property type="term" value="P:DNA-mediated transformation"/>
    <property type="evidence" value="ECO:0007669"/>
    <property type="project" value="InterPro"/>
</dbReference>
<dbReference type="InterPro" id="IPR010994">
    <property type="entry name" value="RuvA_2-like"/>
</dbReference>